<reference evidence="1 2" key="1">
    <citation type="submission" date="2015-09" db="EMBL/GenBank/DDBJ databases">
        <title>Draft genome sequence of Kouleothrix aurantiaca JCM 19913.</title>
        <authorList>
            <person name="Hemp J."/>
        </authorList>
    </citation>
    <scope>NUCLEOTIDE SEQUENCE [LARGE SCALE GENOMIC DNA]</scope>
    <source>
        <strain evidence="1 2">COM-B</strain>
    </source>
</reference>
<evidence type="ECO:0000313" key="2">
    <source>
        <dbReference type="Proteomes" id="UP000050509"/>
    </source>
</evidence>
<feature type="non-terminal residue" evidence="1">
    <location>
        <position position="1"/>
    </location>
</feature>
<organism evidence="1 2">
    <name type="scientific">Kouleothrix aurantiaca</name>
    <dbReference type="NCBI Taxonomy" id="186479"/>
    <lineage>
        <taxon>Bacteria</taxon>
        <taxon>Bacillati</taxon>
        <taxon>Chloroflexota</taxon>
        <taxon>Chloroflexia</taxon>
        <taxon>Chloroflexales</taxon>
        <taxon>Roseiflexineae</taxon>
        <taxon>Roseiflexaceae</taxon>
        <taxon>Kouleothrix</taxon>
    </lineage>
</organism>
<protein>
    <submittedName>
        <fullName evidence="1">Thioredoxin</fullName>
    </submittedName>
</protein>
<dbReference type="PATRIC" id="fig|186479.3.peg.7666"/>
<dbReference type="InterPro" id="IPR010296">
    <property type="entry name" value="DUF899_thioredox"/>
</dbReference>
<dbReference type="SUPFAM" id="SSF52833">
    <property type="entry name" value="Thioredoxin-like"/>
    <property type="match status" value="1"/>
</dbReference>
<keyword evidence="2" id="KW-1185">Reference proteome</keyword>
<proteinExistence type="predicted"/>
<name>A0A0P9D545_9CHLR</name>
<dbReference type="EMBL" id="LJCR01000370">
    <property type="protein sequence ID" value="KPV52999.1"/>
    <property type="molecule type" value="Genomic_DNA"/>
</dbReference>
<accession>A0A0P9D545</accession>
<dbReference type="AlphaFoldDB" id="A0A0P9D545"/>
<evidence type="ECO:0000313" key="1">
    <source>
        <dbReference type="EMBL" id="KPV52999.1"/>
    </source>
</evidence>
<gene>
    <name evidence="1" type="ORF">SE17_12150</name>
</gene>
<sequence length="202" mass="22866">KDYRFDTDAGTQTLGELFGNRSQLLVYHFMFGPSYAAGCPVNSSIADSVNGVLPHLHARDMRFIFVSQAPLEKLHAYKRRMGWSVPWVSSARTDFNFDQGFSHSEEEGRAVVRQMMGGGIPPIAEQNARASGTDLAGYMTESPGFSAFVKDGDAVYQTYATTWRGLEFLMSYYQIFDHAPKGRDEGADWQLWLRRHDEYERA</sequence>
<comment type="caution">
    <text evidence="1">The sequence shown here is derived from an EMBL/GenBank/DDBJ whole genome shotgun (WGS) entry which is preliminary data.</text>
</comment>
<dbReference type="InterPro" id="IPR036249">
    <property type="entry name" value="Thioredoxin-like_sf"/>
</dbReference>
<dbReference type="Proteomes" id="UP000050509">
    <property type="component" value="Unassembled WGS sequence"/>
</dbReference>
<dbReference type="Pfam" id="PF05988">
    <property type="entry name" value="DUF899"/>
    <property type="match status" value="1"/>
</dbReference>